<dbReference type="Gramene" id="ONI33792">
    <property type="protein sequence ID" value="ONI33792"/>
    <property type="gene ID" value="PRUPE_1G445800"/>
</dbReference>
<name>M5XHR5_PRUPE</name>
<keyword evidence="2" id="KW-1185">Reference proteome</keyword>
<dbReference type="AlphaFoldDB" id="M5XHR5"/>
<gene>
    <name evidence="1" type="ORF">PRUPE_1G445800</name>
</gene>
<accession>M5XHR5</accession>
<sequence>MNLWQYQVSNEQFKLPPRLINENEDEVSLQQHVQPSPPQKSIMSSHSLTKSLKILMLMFNLSSKLPEDSPQELESHQFLMNVYVQEIE</sequence>
<proteinExistence type="predicted"/>
<organism evidence="1 2">
    <name type="scientific">Prunus persica</name>
    <name type="common">Peach</name>
    <name type="synonym">Amygdalus persica</name>
    <dbReference type="NCBI Taxonomy" id="3760"/>
    <lineage>
        <taxon>Eukaryota</taxon>
        <taxon>Viridiplantae</taxon>
        <taxon>Streptophyta</taxon>
        <taxon>Embryophyta</taxon>
        <taxon>Tracheophyta</taxon>
        <taxon>Spermatophyta</taxon>
        <taxon>Magnoliopsida</taxon>
        <taxon>eudicotyledons</taxon>
        <taxon>Gunneridae</taxon>
        <taxon>Pentapetalae</taxon>
        <taxon>rosids</taxon>
        <taxon>fabids</taxon>
        <taxon>Rosales</taxon>
        <taxon>Rosaceae</taxon>
        <taxon>Amygdaloideae</taxon>
        <taxon>Amygdaleae</taxon>
        <taxon>Prunus</taxon>
    </lineage>
</organism>
<dbReference type="HOGENOM" id="CLU_2473211_0_0_1"/>
<protein>
    <submittedName>
        <fullName evidence="1">Uncharacterized protein</fullName>
    </submittedName>
</protein>
<evidence type="ECO:0000313" key="1">
    <source>
        <dbReference type="EMBL" id="ONI33792.1"/>
    </source>
</evidence>
<dbReference type="Proteomes" id="UP000006882">
    <property type="component" value="Chromosome G1"/>
</dbReference>
<dbReference type="EMBL" id="CM007651">
    <property type="protein sequence ID" value="ONI33792.1"/>
    <property type="molecule type" value="Genomic_DNA"/>
</dbReference>
<evidence type="ECO:0000313" key="2">
    <source>
        <dbReference type="Proteomes" id="UP000006882"/>
    </source>
</evidence>
<reference evidence="1 2" key="1">
    <citation type="journal article" date="2013" name="Nat. Genet.">
        <title>The high-quality draft genome of peach (Prunus persica) identifies unique patterns of genetic diversity, domestication and genome evolution.</title>
        <authorList>
            <consortium name="International Peach Genome Initiative"/>
            <person name="Verde I."/>
            <person name="Abbott A.G."/>
            <person name="Scalabrin S."/>
            <person name="Jung S."/>
            <person name="Shu S."/>
            <person name="Marroni F."/>
            <person name="Zhebentyayeva T."/>
            <person name="Dettori M.T."/>
            <person name="Grimwood J."/>
            <person name="Cattonaro F."/>
            <person name="Zuccolo A."/>
            <person name="Rossini L."/>
            <person name="Jenkins J."/>
            <person name="Vendramin E."/>
            <person name="Meisel L.A."/>
            <person name="Decroocq V."/>
            <person name="Sosinski B."/>
            <person name="Prochnik S."/>
            <person name="Mitros T."/>
            <person name="Policriti A."/>
            <person name="Cipriani G."/>
            <person name="Dondini L."/>
            <person name="Ficklin S."/>
            <person name="Goodstein D.M."/>
            <person name="Xuan P."/>
            <person name="Del Fabbro C."/>
            <person name="Aramini V."/>
            <person name="Copetti D."/>
            <person name="Gonzalez S."/>
            <person name="Horner D.S."/>
            <person name="Falchi R."/>
            <person name="Lucas S."/>
            <person name="Mica E."/>
            <person name="Maldonado J."/>
            <person name="Lazzari B."/>
            <person name="Bielenberg D."/>
            <person name="Pirona R."/>
            <person name="Miculan M."/>
            <person name="Barakat A."/>
            <person name="Testolin R."/>
            <person name="Stella A."/>
            <person name="Tartarini S."/>
            <person name="Tonutti P."/>
            <person name="Arus P."/>
            <person name="Orellana A."/>
            <person name="Wells C."/>
            <person name="Main D."/>
            <person name="Vizzotto G."/>
            <person name="Silva H."/>
            <person name="Salamini F."/>
            <person name="Schmutz J."/>
            <person name="Morgante M."/>
            <person name="Rokhsar D.S."/>
        </authorList>
    </citation>
    <scope>NUCLEOTIDE SEQUENCE [LARGE SCALE GENOMIC DNA]</scope>
    <source>
        <strain evidence="2">cv. Nemared</strain>
    </source>
</reference>